<dbReference type="Proteomes" id="UP001152797">
    <property type="component" value="Unassembled WGS sequence"/>
</dbReference>
<organism evidence="2">
    <name type="scientific">Cladocopium goreaui</name>
    <dbReference type="NCBI Taxonomy" id="2562237"/>
    <lineage>
        <taxon>Eukaryota</taxon>
        <taxon>Sar</taxon>
        <taxon>Alveolata</taxon>
        <taxon>Dinophyceae</taxon>
        <taxon>Suessiales</taxon>
        <taxon>Symbiodiniaceae</taxon>
        <taxon>Cladocopium</taxon>
    </lineage>
</organism>
<evidence type="ECO:0000313" key="2">
    <source>
        <dbReference type="EMBL" id="CAI4019899.1"/>
    </source>
</evidence>
<dbReference type="EMBL" id="CAMXCT030006778">
    <property type="protein sequence ID" value="CAL4807211.1"/>
    <property type="molecule type" value="Genomic_DNA"/>
</dbReference>
<keyword evidence="4" id="KW-1185">Reference proteome</keyword>
<feature type="region of interest" description="Disordered" evidence="1">
    <location>
        <begin position="72"/>
        <end position="121"/>
    </location>
</feature>
<name>A0A9P1M5B7_9DINO</name>
<dbReference type="AlphaFoldDB" id="A0A9P1M5B7"/>
<comment type="caution">
    <text evidence="2">The sequence shown here is derived from an EMBL/GenBank/DDBJ whole genome shotgun (WGS) entry which is preliminary data.</text>
</comment>
<protein>
    <submittedName>
        <fullName evidence="2">Uncharacterized protein</fullName>
    </submittedName>
</protein>
<proteinExistence type="predicted"/>
<feature type="compositionally biased region" description="Basic and acidic residues" evidence="1">
    <location>
        <begin position="438"/>
        <end position="454"/>
    </location>
</feature>
<reference evidence="2" key="1">
    <citation type="submission" date="2022-10" db="EMBL/GenBank/DDBJ databases">
        <authorList>
            <person name="Chen Y."/>
            <person name="Dougan E. K."/>
            <person name="Chan C."/>
            <person name="Rhodes N."/>
            <person name="Thang M."/>
        </authorList>
    </citation>
    <scope>NUCLEOTIDE SEQUENCE</scope>
</reference>
<feature type="compositionally biased region" description="Basic and acidic residues" evidence="1">
    <location>
        <begin position="270"/>
        <end position="279"/>
    </location>
</feature>
<reference evidence="3" key="2">
    <citation type="submission" date="2024-04" db="EMBL/GenBank/DDBJ databases">
        <authorList>
            <person name="Chen Y."/>
            <person name="Shah S."/>
            <person name="Dougan E. K."/>
            <person name="Thang M."/>
            <person name="Chan C."/>
        </authorList>
    </citation>
    <scope>NUCLEOTIDE SEQUENCE [LARGE SCALE GENOMIC DNA]</scope>
</reference>
<feature type="compositionally biased region" description="Basic residues" evidence="1">
    <location>
        <begin position="485"/>
        <end position="495"/>
    </location>
</feature>
<sequence length="495" mass="55426">MSLGTSCATLQDGVQFMDCAAEEAESPDVVIAEAETLPAQSLDEWVASDAELQGMKAEAATCQQELTPVAPVATPVRNTSAPASVEATPGDGNSNDDGSKDPATLMPAPTEPEKPSVLPGEKEPAVPVQELGVSQRKARLRAAARAQLMRWLKPKTKRSHREAPEVVKTQWNTGNKNDIADMLAKCNFDKDKFVNELTVVVSRKQKVKMLINEGWHTEEEMRTELHWNKARIDGAKSRCQSLGPSHYRHNQYDGIEEFWIIVKESGERSETHSFEERHQKTSQADSDPTFELGGTKFSGVKALVDRKNDADKLGSQATAESKYGQTRDRFKKFKDSLMQKSGKLRQLVKELNTKYDDEQARKSVEMITKEIGHMDQEFDKCQEVWSKGEANGFFTEEFYKNAEEAMKTATLACSRAAAAELKTRSHKKYFEKMGQPEPNRRTGGDSKEPKDAKNKKDKKEKKEKEKEPKGSKRTAEACEADTNGHKRPRKSKKTQ</sequence>
<dbReference type="EMBL" id="CAMXCT020006778">
    <property type="protein sequence ID" value="CAL1173274.1"/>
    <property type="molecule type" value="Genomic_DNA"/>
</dbReference>
<evidence type="ECO:0000313" key="4">
    <source>
        <dbReference type="Proteomes" id="UP001152797"/>
    </source>
</evidence>
<evidence type="ECO:0000313" key="3">
    <source>
        <dbReference type="EMBL" id="CAL1173274.1"/>
    </source>
</evidence>
<dbReference type="EMBL" id="CAMXCT010006778">
    <property type="protein sequence ID" value="CAI4019899.1"/>
    <property type="molecule type" value="Genomic_DNA"/>
</dbReference>
<accession>A0A9P1M5B7</accession>
<feature type="region of interest" description="Disordered" evidence="1">
    <location>
        <begin position="427"/>
        <end position="495"/>
    </location>
</feature>
<feature type="compositionally biased region" description="Basic and acidic residues" evidence="1">
    <location>
        <begin position="460"/>
        <end position="476"/>
    </location>
</feature>
<evidence type="ECO:0000256" key="1">
    <source>
        <dbReference type="SAM" id="MobiDB-lite"/>
    </source>
</evidence>
<feature type="region of interest" description="Disordered" evidence="1">
    <location>
        <begin position="270"/>
        <end position="291"/>
    </location>
</feature>
<gene>
    <name evidence="2" type="ORF">C1SCF055_LOCUS44357</name>
</gene>